<organism evidence="4 5">
    <name type="scientific">Owenia fusiformis</name>
    <name type="common">Polychaete worm</name>
    <dbReference type="NCBI Taxonomy" id="6347"/>
    <lineage>
        <taxon>Eukaryota</taxon>
        <taxon>Metazoa</taxon>
        <taxon>Spiralia</taxon>
        <taxon>Lophotrochozoa</taxon>
        <taxon>Annelida</taxon>
        <taxon>Polychaeta</taxon>
        <taxon>Sedentaria</taxon>
        <taxon>Canalipalpata</taxon>
        <taxon>Sabellida</taxon>
        <taxon>Oweniida</taxon>
        <taxon>Oweniidae</taxon>
        <taxon>Owenia</taxon>
    </lineage>
</organism>
<dbReference type="PROSITE" id="PS50212">
    <property type="entry name" value="RASGEF_NTER"/>
    <property type="match status" value="1"/>
</dbReference>
<dbReference type="InterPro" id="IPR023578">
    <property type="entry name" value="Ras_GEF_dom_sf"/>
</dbReference>
<dbReference type="Gene3D" id="2.60.120.10">
    <property type="entry name" value="Jelly Rolls"/>
    <property type="match status" value="2"/>
</dbReference>
<proteinExistence type="inferred from homology"/>
<dbReference type="Gene3D" id="3.10.20.90">
    <property type="entry name" value="Phosphatidylinositol 3-kinase Catalytic Subunit, Chain A, domain 1"/>
    <property type="match status" value="1"/>
</dbReference>
<dbReference type="OrthoDB" id="21144at2759"/>
<evidence type="ECO:0000256" key="3">
    <source>
        <dbReference type="SAM" id="MobiDB-lite"/>
    </source>
</evidence>
<dbReference type="InterPro" id="IPR000595">
    <property type="entry name" value="cNMP-bd_dom"/>
</dbReference>
<dbReference type="SMART" id="SM00228">
    <property type="entry name" value="PDZ"/>
    <property type="match status" value="1"/>
</dbReference>
<name>A0A8J1U463_OWEFU</name>
<dbReference type="PROSITE" id="PS50042">
    <property type="entry name" value="CNMP_BINDING_3"/>
    <property type="match status" value="2"/>
</dbReference>
<dbReference type="GO" id="GO:0016324">
    <property type="term" value="C:apical plasma membrane"/>
    <property type="evidence" value="ECO:0007669"/>
    <property type="project" value="TreeGrafter"/>
</dbReference>
<dbReference type="Pfam" id="PF00595">
    <property type="entry name" value="PDZ"/>
    <property type="match status" value="1"/>
</dbReference>
<feature type="compositionally biased region" description="Low complexity" evidence="3">
    <location>
        <begin position="719"/>
        <end position="735"/>
    </location>
</feature>
<keyword evidence="2" id="KW-0344">Guanine-nucleotide releasing factor</keyword>
<dbReference type="InterPro" id="IPR014710">
    <property type="entry name" value="RmlC-like_jellyroll"/>
</dbReference>
<dbReference type="Gene3D" id="1.10.840.10">
    <property type="entry name" value="Ras guanine-nucleotide exchange factors catalytic domain"/>
    <property type="match status" value="1"/>
</dbReference>
<evidence type="ECO:0000256" key="2">
    <source>
        <dbReference type="ARBA" id="ARBA00022658"/>
    </source>
</evidence>
<dbReference type="CDD" id="cd01785">
    <property type="entry name" value="RA_PDZ-GEF1"/>
    <property type="match status" value="1"/>
</dbReference>
<dbReference type="CDD" id="cd00038">
    <property type="entry name" value="CAP_ED"/>
    <property type="match status" value="2"/>
</dbReference>
<accession>A0A8J1U463</accession>
<dbReference type="SMART" id="SM00100">
    <property type="entry name" value="cNMP"/>
    <property type="match status" value="2"/>
</dbReference>
<feature type="compositionally biased region" description="Polar residues" evidence="3">
    <location>
        <begin position="1293"/>
        <end position="1303"/>
    </location>
</feature>
<dbReference type="SUPFAM" id="SSF50156">
    <property type="entry name" value="PDZ domain-like"/>
    <property type="match status" value="1"/>
</dbReference>
<dbReference type="PANTHER" id="PTHR23113:SF249">
    <property type="entry name" value="RAP GUANINE NUCLEOTIDE EXCHANGE FACTOR 6"/>
    <property type="match status" value="1"/>
</dbReference>
<dbReference type="Gene3D" id="2.30.42.10">
    <property type="match status" value="1"/>
</dbReference>
<comment type="caution">
    <text evidence="4">The sequence shown here is derived from an EMBL/GenBank/DDBJ whole genome shotgun (WGS) entry which is preliminary data.</text>
</comment>
<dbReference type="Pfam" id="PF00617">
    <property type="entry name" value="RasGEF"/>
    <property type="match status" value="1"/>
</dbReference>
<sequence>MAAYIEMEFIYSLKKLTHERTSQDLDIIYSYLHGMEALTCLREPALRSLCKAVRYEFHDANQILYRQGDLSTCWYILLSGSVFIDGSMFLPRSSFGKRTAGCTRRPNECLILEASEMIVVDYPDVHLMRPSSKRQSNNLDRYMMEQTDGRMRIKCPSESSIDPVSGEHQDVQNVLQRSEQQYLQTGQFNYKRGSRASDTSSAYSGSDVIGSSIEDADIDLSGLVESVVDSDDEEGYAESVESMIVRDTVRDCLEKDPTDRTEDDIEILLEFMQHLPAFANMTLATRRALCAVMVFAVVEKAGTIVMNDGEELDSWSVILNGAVEIEDNYGTFQHLHMGDSFGITPTTQKMYHKGVMRTKCEDCQFVCIAQDDYYKILSECEENSRKHMEEGEVVMVTEHRSLDGGNRNGHIVIRGSPERLMSHLVEEHSSVDPTYVEDFLLTYRTFIPCPQQIADRLLAWFNDPRLRDRVTRVVLLWVNNHFIDFETDSMMSEFLEKFEQLLEGERMSGQLRLLNIACAAKARARTITLTRATRDEVLHFSVLGGLERGAGLFISKVHKGSKAAECGLKRGDQILEVNNHNFQHIHHNRALEILRGTTHLAITVKSNLLGFKEMLLTPENSKVPQSSGLLNTMYNASHSQPRLSVPDLHHNSVVQVPPVIDATGKKSSRQEKKGFMSNGNRSKLRKAFMKMNLLPKSLNSNPELSTSDENLSTKGVRKSSSASSSPSHSLHQSASNPDLTAAYLYEMKSDFPEHVIKVYKSDQTCKYLLVHRETTSREVVMLALKEFSITEPSNNYSLCEVSVEGEGLLKQKRLPDQLANLPDRIGINGRYYLKNNVSTEALVPDDVIEELNKETQISILSLNTMEVAAQLTLEDFKIFRDVEPTEYVDDIFGLESRYGTLHLKKLIELINKEMFWVVTEVCAESNLVKRSKLIKHFIKIARHCKECKNFNSMFAIVSGLGHGSVSRLKNTWERVPSKYMKLYEDMEDLMDPSRNMSKYRNLINSERVQYPMIPFFPVVKKDLTFIHLGNDSKVEGLTNFEKLRMIAKEVRHVCNMCSAQYDIGTMFMSGGGSAGTFALNSSSSISAVATMRRKRRASTLPNPKKMYEEAQMVRRVKCYLQHRKVDEDESNLADQSNVLEPPTNKKRENSPNPSNIPLGPKFGTESPQAVRKLMGLAEKSRPVHHKHNANPVSTNHIVSPMIQRRPQSTQSHPMSPKANTRSAPAVRLSAESSSVVTGLSHLRKNRGSTRSTTSTSPTNSINNGTDSGHGSMTSATSIGSMSPMQSQRHHNTHSLVNLPTIQANHVGPTPHSAPPTTHTSPTRPPLPSYHVAIQNSKAYNDFLRHNAKSRPPLPDYKQVAMMSTRARLHTAGGGSENSISPETIQYYPDGEEILVDDVAIEVMVDEEDEQVSAV</sequence>
<feature type="compositionally biased region" description="Polar residues" evidence="3">
    <location>
        <begin position="697"/>
        <end position="713"/>
    </location>
</feature>
<dbReference type="EMBL" id="CAIIXF020000009">
    <property type="protein sequence ID" value="CAH1794604.1"/>
    <property type="molecule type" value="Genomic_DNA"/>
</dbReference>
<dbReference type="InterPro" id="IPR036034">
    <property type="entry name" value="PDZ_sf"/>
</dbReference>
<feature type="region of interest" description="Disordered" evidence="3">
    <location>
        <begin position="1203"/>
        <end position="1323"/>
    </location>
</feature>
<dbReference type="InterPro" id="IPR001478">
    <property type="entry name" value="PDZ"/>
</dbReference>
<evidence type="ECO:0000313" key="4">
    <source>
        <dbReference type="EMBL" id="CAH1794604.1"/>
    </source>
</evidence>
<feature type="compositionally biased region" description="Polar residues" evidence="3">
    <location>
        <begin position="1266"/>
        <end position="1286"/>
    </location>
</feature>
<dbReference type="InterPro" id="IPR000651">
    <property type="entry name" value="Ras-like_Gua-exchang_fac_N"/>
</dbReference>
<dbReference type="InterPro" id="IPR018490">
    <property type="entry name" value="cNMP-bd_dom_sf"/>
</dbReference>
<dbReference type="FunFam" id="1.20.870.10:FF:000001">
    <property type="entry name" value="rap guanine nucleotide exchange factor 2 isoform X2"/>
    <property type="match status" value="1"/>
</dbReference>
<dbReference type="Proteomes" id="UP000749559">
    <property type="component" value="Unassembled WGS sequence"/>
</dbReference>
<dbReference type="GO" id="GO:0007265">
    <property type="term" value="P:Ras protein signal transduction"/>
    <property type="evidence" value="ECO:0007669"/>
    <property type="project" value="TreeGrafter"/>
</dbReference>
<dbReference type="InterPro" id="IPR000159">
    <property type="entry name" value="RA_dom"/>
</dbReference>
<dbReference type="PANTHER" id="PTHR23113">
    <property type="entry name" value="GUANINE NUCLEOTIDE EXCHANGE FACTOR"/>
    <property type="match status" value="1"/>
</dbReference>
<dbReference type="SUPFAM" id="SSF48366">
    <property type="entry name" value="Ras GEF"/>
    <property type="match status" value="1"/>
</dbReference>
<feature type="region of interest" description="Disordered" evidence="3">
    <location>
        <begin position="1127"/>
        <end position="1165"/>
    </location>
</feature>
<dbReference type="PROSITE" id="PS50106">
    <property type="entry name" value="PDZ"/>
    <property type="match status" value="1"/>
</dbReference>
<dbReference type="PROSITE" id="PS50200">
    <property type="entry name" value="RA"/>
    <property type="match status" value="1"/>
</dbReference>
<dbReference type="GO" id="GO:0005085">
    <property type="term" value="F:guanyl-nucleotide exchange factor activity"/>
    <property type="evidence" value="ECO:0007669"/>
    <property type="project" value="UniProtKB-KW"/>
</dbReference>
<dbReference type="InterPro" id="IPR001895">
    <property type="entry name" value="RASGEF_cat_dom"/>
</dbReference>
<dbReference type="SUPFAM" id="SSF51206">
    <property type="entry name" value="cAMP-binding domain-like"/>
    <property type="match status" value="2"/>
</dbReference>
<dbReference type="InterPro" id="IPR029071">
    <property type="entry name" value="Ubiquitin-like_domsf"/>
</dbReference>
<dbReference type="PROSITE" id="PS50009">
    <property type="entry name" value="RASGEF_CAT"/>
    <property type="match status" value="1"/>
</dbReference>
<keyword evidence="5" id="KW-1185">Reference proteome</keyword>
<feature type="compositionally biased region" description="Low complexity" evidence="3">
    <location>
        <begin position="1248"/>
        <end position="1265"/>
    </location>
</feature>
<dbReference type="InterPro" id="IPR008937">
    <property type="entry name" value="Ras-like_GEF"/>
</dbReference>
<dbReference type="SMART" id="SM00229">
    <property type="entry name" value="RasGEFN"/>
    <property type="match status" value="1"/>
</dbReference>
<evidence type="ECO:0000313" key="5">
    <source>
        <dbReference type="Proteomes" id="UP000749559"/>
    </source>
</evidence>
<dbReference type="Pfam" id="PF00788">
    <property type="entry name" value="RA"/>
    <property type="match status" value="1"/>
</dbReference>
<dbReference type="CDD" id="cd06755">
    <property type="entry name" value="PDZ_RapGEF2_RapGEF6-like"/>
    <property type="match status" value="1"/>
</dbReference>
<dbReference type="CDD" id="cd06224">
    <property type="entry name" value="REM"/>
    <property type="match status" value="1"/>
</dbReference>
<comment type="similarity">
    <text evidence="1">Belongs to the RAPGEF2 family.</text>
</comment>
<feature type="region of interest" description="Disordered" evidence="3">
    <location>
        <begin position="695"/>
        <end position="735"/>
    </location>
</feature>
<gene>
    <name evidence="4" type="ORF">OFUS_LOCUS19274</name>
</gene>
<dbReference type="SMART" id="SM00314">
    <property type="entry name" value="RA"/>
    <property type="match status" value="1"/>
</dbReference>
<dbReference type="SUPFAM" id="SSF54236">
    <property type="entry name" value="Ubiquitin-like"/>
    <property type="match status" value="1"/>
</dbReference>
<dbReference type="CDD" id="cd00155">
    <property type="entry name" value="RasGEF"/>
    <property type="match status" value="1"/>
</dbReference>
<feature type="compositionally biased region" description="Polar residues" evidence="3">
    <location>
        <begin position="1205"/>
        <end position="1222"/>
    </location>
</feature>
<protein>
    <submittedName>
        <fullName evidence="4">Uncharacterized protein</fullName>
    </submittedName>
</protein>
<dbReference type="Gene3D" id="1.20.870.10">
    <property type="entry name" value="Son of sevenless (SoS) protein Chain: S domain 1"/>
    <property type="match status" value="1"/>
</dbReference>
<dbReference type="InterPro" id="IPR036964">
    <property type="entry name" value="RASGEF_cat_dom_sf"/>
</dbReference>
<feature type="compositionally biased region" description="Low complexity" evidence="3">
    <location>
        <begin position="1308"/>
        <end position="1321"/>
    </location>
</feature>
<dbReference type="Pfam" id="PF00618">
    <property type="entry name" value="RasGEF_N"/>
    <property type="match status" value="1"/>
</dbReference>
<evidence type="ECO:0000256" key="1">
    <source>
        <dbReference type="ARBA" id="ARBA00010829"/>
    </source>
</evidence>
<reference evidence="4" key="1">
    <citation type="submission" date="2022-03" db="EMBL/GenBank/DDBJ databases">
        <authorList>
            <person name="Martin C."/>
        </authorList>
    </citation>
    <scope>NUCLEOTIDE SEQUENCE</scope>
</reference>
<feature type="region of interest" description="Disordered" evidence="3">
    <location>
        <begin position="658"/>
        <end position="681"/>
    </location>
</feature>
<dbReference type="SMART" id="SM00147">
    <property type="entry name" value="RasGEF"/>
    <property type="match status" value="1"/>
</dbReference>